<proteinExistence type="predicted"/>
<evidence type="ECO:0000313" key="2">
    <source>
        <dbReference type="Proteomes" id="UP001385389"/>
    </source>
</evidence>
<sequence>MPNMDYPGPCLSCIDTSCGLWDENVSERKDERSSDEEDRDRN</sequence>
<keyword evidence="2" id="KW-1185">Reference proteome</keyword>
<dbReference type="EMBL" id="CP146609">
    <property type="protein sequence ID" value="WWX23817.1"/>
    <property type="molecule type" value="Genomic_DNA"/>
</dbReference>
<evidence type="ECO:0000313" key="1">
    <source>
        <dbReference type="EMBL" id="WWX23817.1"/>
    </source>
</evidence>
<name>A0ABZ2IYP3_9BACT</name>
<accession>A0ABZ2IYP3</accession>
<dbReference type="RefSeq" id="WP_338669514.1">
    <property type="nucleotide sequence ID" value="NZ_CP146609.1"/>
</dbReference>
<dbReference type="Proteomes" id="UP001385389">
    <property type="component" value="Chromosome"/>
</dbReference>
<protein>
    <submittedName>
        <fullName evidence="1">Uncharacterized protein</fullName>
    </submittedName>
</protein>
<gene>
    <name evidence="1" type="ORF">V8V93_06320</name>
</gene>
<organism evidence="1 2">
    <name type="scientific">Pseudodesulfovibrio methanolicus</name>
    <dbReference type="NCBI Taxonomy" id="3126690"/>
    <lineage>
        <taxon>Bacteria</taxon>
        <taxon>Pseudomonadati</taxon>
        <taxon>Thermodesulfobacteriota</taxon>
        <taxon>Desulfovibrionia</taxon>
        <taxon>Desulfovibrionales</taxon>
        <taxon>Desulfovibrionaceae</taxon>
    </lineage>
</organism>
<reference evidence="1 2" key="1">
    <citation type="submission" date="2024-03" db="EMBL/GenBank/DDBJ databases">
        <title>Phenotype and Genome Characterization of a Sulfate-Reducing Bacterium Pseudodesulfovibrio sp. strain 5S69, isolated from Petroleum Reservoir in Tatarstan (Russia).</title>
        <authorList>
            <person name="Bidzhieva S.K."/>
            <person name="Kadnikov V."/>
            <person name="Tourova T.P."/>
            <person name="Samigullina S.R."/>
            <person name="Sokolova D.S."/>
            <person name="Poltaraus A.B."/>
            <person name="Avtukh A.N."/>
            <person name="Tereshina V.M."/>
            <person name="Mardanov A.V."/>
            <person name="Nazina T.N."/>
        </authorList>
    </citation>
    <scope>NUCLEOTIDE SEQUENCE [LARGE SCALE GENOMIC DNA]</scope>
    <source>
        <strain evidence="1 2">5S69</strain>
    </source>
</reference>